<protein>
    <submittedName>
        <fullName evidence="3">Putative oxidoreductase YcjS</fullName>
        <ecNumber evidence="3">1.-.-.-</ecNumber>
    </submittedName>
</protein>
<dbReference type="GeneID" id="93302908"/>
<gene>
    <name evidence="3" type="primary">ycjS_5</name>
    <name evidence="3" type="ORF">BEH84_03726</name>
</gene>
<evidence type="ECO:0000313" key="3">
    <source>
        <dbReference type="EMBL" id="ODM11297.1"/>
    </source>
</evidence>
<dbReference type="PANTHER" id="PTHR43249:SF1">
    <property type="entry name" value="D-GLUCOSIDE 3-DEHYDROGENASE"/>
    <property type="match status" value="1"/>
</dbReference>
<feature type="domain" description="GFO/IDH/MocA-like oxidoreductase" evidence="2">
    <location>
        <begin position="135"/>
        <end position="280"/>
    </location>
</feature>
<accession>A0A1E3ARE3</accession>
<reference evidence="3 4" key="1">
    <citation type="submission" date="2016-07" db="EMBL/GenBank/DDBJ databases">
        <title>Characterization of isolates of Eisenbergiella tayi derived from blood cultures, using whole genome sequencing.</title>
        <authorList>
            <person name="Burdz T."/>
            <person name="Wiebe D."/>
            <person name="Huynh C."/>
            <person name="Bernard K."/>
        </authorList>
    </citation>
    <scope>NUCLEOTIDE SEQUENCE [LARGE SCALE GENOMIC DNA]</scope>
    <source>
        <strain evidence="3 4">NML 120489</strain>
    </source>
</reference>
<dbReference type="AlphaFoldDB" id="A0A1E3ARE3"/>
<name>A0A1E3ARE3_9FIRM</name>
<dbReference type="EC" id="1.-.-.-" evidence="3"/>
<evidence type="ECO:0000259" key="1">
    <source>
        <dbReference type="Pfam" id="PF01408"/>
    </source>
</evidence>
<dbReference type="InterPro" id="IPR055170">
    <property type="entry name" value="GFO_IDH_MocA-like_dom"/>
</dbReference>
<keyword evidence="3" id="KW-0560">Oxidoreductase</keyword>
<dbReference type="RefSeq" id="WP_069157886.1">
    <property type="nucleotide sequence ID" value="NZ_DBFYTC010000274.1"/>
</dbReference>
<dbReference type="SUPFAM" id="SSF51735">
    <property type="entry name" value="NAD(P)-binding Rossmann-fold domains"/>
    <property type="match status" value="1"/>
</dbReference>
<dbReference type="SUPFAM" id="SSF55347">
    <property type="entry name" value="Glyceraldehyde-3-phosphate dehydrogenase-like, C-terminal domain"/>
    <property type="match status" value="1"/>
</dbReference>
<dbReference type="Gene3D" id="3.30.360.10">
    <property type="entry name" value="Dihydrodipicolinate Reductase, domain 2"/>
    <property type="match status" value="1"/>
</dbReference>
<dbReference type="Proteomes" id="UP000095003">
    <property type="component" value="Unassembled WGS sequence"/>
</dbReference>
<sequence length="372" mass="41617">MNRKYRVAVIGTGLIGATSHIPAYQALSDRCEIIAVCDNRKEAAEFVAKRNGIEKVYTDSAQMLEECRPDIVSVCTPNRYHKDCTIAALKAGAHVICEKPVCMTYADICEVYETARQCGRLFIPCHNNRFGQRETIRNLVKEGLLGDVYFGELECVRRRGIPDWGAFHLASESIGGPFCDVGVHFVDSLLFMLGNPEFESIYGMTAAMLAKQTEEEEKPAAGTQDAFLRRPYHGSEFSVEDHAAGSIRFQNGLFVNFKFSWALNAPECDGIRLAGSKAGFVYDKLARDQYRLYGMMGKDMADTILDLHTRYEVKGMENPGHYLLIRHFLNVCDGVEEMMITEAEIRNLTAILEAFYLSAKRGGQVTRAEIIG</sequence>
<dbReference type="InterPro" id="IPR052515">
    <property type="entry name" value="Gfo/Idh/MocA_Oxidoreductase"/>
</dbReference>
<dbReference type="GO" id="GO:0000166">
    <property type="term" value="F:nucleotide binding"/>
    <property type="evidence" value="ECO:0007669"/>
    <property type="project" value="InterPro"/>
</dbReference>
<dbReference type="GO" id="GO:0016491">
    <property type="term" value="F:oxidoreductase activity"/>
    <property type="evidence" value="ECO:0007669"/>
    <property type="project" value="UniProtKB-KW"/>
</dbReference>
<dbReference type="PANTHER" id="PTHR43249">
    <property type="entry name" value="UDP-N-ACETYL-2-AMINO-2-DEOXY-D-GLUCURONATE OXIDASE"/>
    <property type="match status" value="1"/>
</dbReference>
<dbReference type="Pfam" id="PF01408">
    <property type="entry name" value="GFO_IDH_MocA"/>
    <property type="match status" value="1"/>
</dbReference>
<evidence type="ECO:0000313" key="4">
    <source>
        <dbReference type="Proteomes" id="UP000095003"/>
    </source>
</evidence>
<comment type="caution">
    <text evidence="3">The sequence shown here is derived from an EMBL/GenBank/DDBJ whole genome shotgun (WGS) entry which is preliminary data.</text>
</comment>
<dbReference type="Pfam" id="PF22725">
    <property type="entry name" value="GFO_IDH_MocA_C3"/>
    <property type="match status" value="1"/>
</dbReference>
<dbReference type="EMBL" id="MCGI01000003">
    <property type="protein sequence ID" value="ODM11297.1"/>
    <property type="molecule type" value="Genomic_DNA"/>
</dbReference>
<proteinExistence type="predicted"/>
<dbReference type="Gene3D" id="3.40.50.720">
    <property type="entry name" value="NAD(P)-binding Rossmann-like Domain"/>
    <property type="match status" value="1"/>
</dbReference>
<organism evidence="3 4">
    <name type="scientific">Eisenbergiella tayi</name>
    <dbReference type="NCBI Taxonomy" id="1432052"/>
    <lineage>
        <taxon>Bacteria</taxon>
        <taxon>Bacillati</taxon>
        <taxon>Bacillota</taxon>
        <taxon>Clostridia</taxon>
        <taxon>Lachnospirales</taxon>
        <taxon>Lachnospiraceae</taxon>
        <taxon>Eisenbergiella</taxon>
    </lineage>
</organism>
<feature type="domain" description="Gfo/Idh/MocA-like oxidoreductase N-terminal" evidence="1">
    <location>
        <begin position="6"/>
        <end position="122"/>
    </location>
</feature>
<evidence type="ECO:0000259" key="2">
    <source>
        <dbReference type="Pfam" id="PF22725"/>
    </source>
</evidence>
<dbReference type="InterPro" id="IPR000683">
    <property type="entry name" value="Gfo/Idh/MocA-like_OxRdtase_N"/>
</dbReference>
<dbReference type="InterPro" id="IPR036291">
    <property type="entry name" value="NAD(P)-bd_dom_sf"/>
</dbReference>